<dbReference type="InterPro" id="IPR011991">
    <property type="entry name" value="ArsR-like_HTH"/>
</dbReference>
<evidence type="ECO:0008006" key="9">
    <source>
        <dbReference type="Google" id="ProtNLM"/>
    </source>
</evidence>
<evidence type="ECO:0000313" key="7">
    <source>
        <dbReference type="EMBL" id="ARU03965.1"/>
    </source>
</evidence>
<organism evidence="7 8">
    <name type="scientific">Comamonas serinivorans</name>
    <dbReference type="NCBI Taxonomy" id="1082851"/>
    <lineage>
        <taxon>Bacteria</taxon>
        <taxon>Pseudomonadati</taxon>
        <taxon>Pseudomonadota</taxon>
        <taxon>Betaproteobacteria</taxon>
        <taxon>Burkholderiales</taxon>
        <taxon>Comamonadaceae</taxon>
        <taxon>Comamonas</taxon>
    </lineage>
</organism>
<dbReference type="InterPro" id="IPR014757">
    <property type="entry name" value="Tscrpt_reg_IclR_C"/>
</dbReference>
<dbReference type="RefSeq" id="WP_087277609.1">
    <property type="nucleotide sequence ID" value="NZ_CP021455.1"/>
</dbReference>
<dbReference type="GO" id="GO:0003677">
    <property type="term" value="F:DNA binding"/>
    <property type="evidence" value="ECO:0007669"/>
    <property type="project" value="UniProtKB-KW"/>
</dbReference>
<dbReference type="Gene3D" id="1.10.10.10">
    <property type="entry name" value="Winged helix-like DNA-binding domain superfamily/Winged helix DNA-binding domain"/>
    <property type="match status" value="1"/>
</dbReference>
<dbReference type="PROSITE" id="PS51077">
    <property type="entry name" value="HTH_ICLR"/>
    <property type="match status" value="1"/>
</dbReference>
<dbReference type="Gene3D" id="3.30.450.40">
    <property type="match status" value="1"/>
</dbReference>
<dbReference type="Pfam" id="PF01614">
    <property type="entry name" value="IclR_C"/>
    <property type="match status" value="1"/>
</dbReference>
<keyword evidence="3" id="KW-0804">Transcription</keyword>
<dbReference type="Pfam" id="PF09339">
    <property type="entry name" value="HTH_IclR"/>
    <property type="match status" value="1"/>
</dbReference>
<feature type="domain" description="HTH iclR-type" evidence="5">
    <location>
        <begin position="53"/>
        <end position="115"/>
    </location>
</feature>
<accession>A0A1Y0EK05</accession>
<evidence type="ECO:0000259" key="6">
    <source>
        <dbReference type="PROSITE" id="PS51078"/>
    </source>
</evidence>
<dbReference type="Proteomes" id="UP000196138">
    <property type="component" value="Chromosome"/>
</dbReference>
<dbReference type="PANTHER" id="PTHR30136:SF24">
    <property type="entry name" value="HTH-TYPE TRANSCRIPTIONAL REPRESSOR ALLR"/>
    <property type="match status" value="1"/>
</dbReference>
<dbReference type="InterPro" id="IPR050707">
    <property type="entry name" value="HTH_MetabolicPath_Reg"/>
</dbReference>
<proteinExistence type="predicted"/>
<dbReference type="PROSITE" id="PS51078">
    <property type="entry name" value="ICLR_ED"/>
    <property type="match status" value="1"/>
</dbReference>
<feature type="region of interest" description="Disordered" evidence="4">
    <location>
        <begin position="1"/>
        <end position="37"/>
    </location>
</feature>
<evidence type="ECO:0000256" key="1">
    <source>
        <dbReference type="ARBA" id="ARBA00023015"/>
    </source>
</evidence>
<dbReference type="PANTHER" id="PTHR30136">
    <property type="entry name" value="HELIX-TURN-HELIX TRANSCRIPTIONAL REGULATOR, ICLR FAMILY"/>
    <property type="match status" value="1"/>
</dbReference>
<keyword evidence="1" id="KW-0805">Transcription regulation</keyword>
<dbReference type="GO" id="GO:0003700">
    <property type="term" value="F:DNA-binding transcription factor activity"/>
    <property type="evidence" value="ECO:0007669"/>
    <property type="project" value="TreeGrafter"/>
</dbReference>
<dbReference type="SUPFAM" id="SSF55781">
    <property type="entry name" value="GAF domain-like"/>
    <property type="match status" value="1"/>
</dbReference>
<dbReference type="InterPro" id="IPR036390">
    <property type="entry name" value="WH_DNA-bd_sf"/>
</dbReference>
<evidence type="ECO:0000256" key="4">
    <source>
        <dbReference type="SAM" id="MobiDB-lite"/>
    </source>
</evidence>
<evidence type="ECO:0000256" key="3">
    <source>
        <dbReference type="ARBA" id="ARBA00023163"/>
    </source>
</evidence>
<dbReference type="InterPro" id="IPR005471">
    <property type="entry name" value="Tscrpt_reg_IclR_N"/>
</dbReference>
<evidence type="ECO:0000256" key="2">
    <source>
        <dbReference type="ARBA" id="ARBA00023125"/>
    </source>
</evidence>
<dbReference type="CDD" id="cd00090">
    <property type="entry name" value="HTH_ARSR"/>
    <property type="match status" value="1"/>
</dbReference>
<dbReference type="AlphaFoldDB" id="A0A1Y0EK05"/>
<dbReference type="EMBL" id="CP021455">
    <property type="protein sequence ID" value="ARU03965.1"/>
    <property type="molecule type" value="Genomic_DNA"/>
</dbReference>
<evidence type="ECO:0000313" key="8">
    <source>
        <dbReference type="Proteomes" id="UP000196138"/>
    </source>
</evidence>
<gene>
    <name evidence="7" type="ORF">CCO03_04110</name>
</gene>
<dbReference type="InterPro" id="IPR029016">
    <property type="entry name" value="GAF-like_dom_sf"/>
</dbReference>
<name>A0A1Y0EK05_9BURK</name>
<dbReference type="KEGG" id="cser:CCO03_04110"/>
<keyword evidence="2" id="KW-0238">DNA-binding</keyword>
<evidence type="ECO:0000259" key="5">
    <source>
        <dbReference type="PROSITE" id="PS51077"/>
    </source>
</evidence>
<keyword evidence="8" id="KW-1185">Reference proteome</keyword>
<sequence>MPRTRKTPSPGLDPARDAQGASPDAAPRDSVPTGVPIGVLDAAEGKGKGKGLAGTLLRGLAILDALIAAGHPMTLAELAAGVQLDQSTTLRLLRSLEEAQRVIRVGDGKHYLASPSTLRPLPLKHPLEELRRQADPLVRALANKIQQSVVLVAYIGGERVAVDVMQAGSSLNPYYATWLHGPLHASGPGKALLLASDPARREALLGAPPYVARTAKTLTTRAEVEADLALAASRGYVLVRDEFYDGLSAIAANFQAWDKTALGCLAVTGYTADFDDDTVAAIAKELLACTRLVPLQVPALQQIAQFSGR</sequence>
<feature type="domain" description="IclR-ED" evidence="6">
    <location>
        <begin position="109"/>
        <end position="299"/>
    </location>
</feature>
<dbReference type="SUPFAM" id="SSF46785">
    <property type="entry name" value="Winged helix' DNA-binding domain"/>
    <property type="match status" value="1"/>
</dbReference>
<reference evidence="7 8" key="1">
    <citation type="submission" date="2017-05" db="EMBL/GenBank/DDBJ databases">
        <authorList>
            <person name="Song R."/>
            <person name="Chenine A.L."/>
            <person name="Ruprecht R.M."/>
        </authorList>
    </citation>
    <scope>NUCLEOTIDE SEQUENCE [LARGE SCALE GENOMIC DNA]</scope>
    <source>
        <strain evidence="7 8">DSM 26136</strain>
    </source>
</reference>
<dbReference type="OrthoDB" id="13103at2"/>
<dbReference type="GO" id="GO:0045892">
    <property type="term" value="P:negative regulation of DNA-templated transcription"/>
    <property type="evidence" value="ECO:0007669"/>
    <property type="project" value="TreeGrafter"/>
</dbReference>
<dbReference type="InterPro" id="IPR036388">
    <property type="entry name" value="WH-like_DNA-bd_sf"/>
</dbReference>
<protein>
    <recommendedName>
        <fullName evidence="9">IclR family transcriptional regulator</fullName>
    </recommendedName>
</protein>